<name>A0A1G9F9I6_9RHOB</name>
<dbReference type="PANTHER" id="PTHR33608">
    <property type="entry name" value="BLL2464 PROTEIN"/>
    <property type="match status" value="1"/>
</dbReference>
<feature type="domain" description="DUF58" evidence="1">
    <location>
        <begin position="63"/>
        <end position="260"/>
    </location>
</feature>
<dbReference type="Pfam" id="PF01882">
    <property type="entry name" value="DUF58"/>
    <property type="match status" value="1"/>
</dbReference>
<sequence length="295" mass="31146">MRPLGSSRAGGSARDDAVTLRLRAEAAAAGLPELMLAAERLAVTVDPGAHGLRRAGTGEDFWQYRPAVQGDPAGLIDWRRSARSDAAFVRERERQAPQSAALWVSGAPGMHWTGDPARPTKGDRGRLLALALGLVLLRGGERVGVGTSEAKAGRTQAEALGRDLLAAQDDLPGRETLRSHRRVVLIGDFLGDSAPLRGFIAEAAALGCPGALLQVLDPVEESFPFGGAVRFRSPGGDVHATRNASGLRDAYLARLAERRAELSRLAAGAGWRFGTHDTAAAPSVALMWLYEALAP</sequence>
<dbReference type="AlphaFoldDB" id="A0A1G9F9I6"/>
<dbReference type="OrthoDB" id="9794556at2"/>
<keyword evidence="3" id="KW-1185">Reference proteome</keyword>
<dbReference type="InterPro" id="IPR002881">
    <property type="entry name" value="DUF58"/>
</dbReference>
<dbReference type="Proteomes" id="UP000199555">
    <property type="component" value="Unassembled WGS sequence"/>
</dbReference>
<reference evidence="3" key="1">
    <citation type="submission" date="2016-10" db="EMBL/GenBank/DDBJ databases">
        <authorList>
            <person name="Varghese N."/>
            <person name="Submissions S."/>
        </authorList>
    </citation>
    <scope>NUCLEOTIDE SEQUENCE [LARGE SCALE GENOMIC DNA]</scope>
    <source>
        <strain evidence="3">CGMCC 1.7655</strain>
    </source>
</reference>
<dbReference type="PANTHER" id="PTHR33608:SF6">
    <property type="entry name" value="BLL2464 PROTEIN"/>
    <property type="match status" value="1"/>
</dbReference>
<protein>
    <recommendedName>
        <fullName evidence="1">DUF58 domain-containing protein</fullName>
    </recommendedName>
</protein>
<dbReference type="STRING" id="525640.SAMN04487971_103291"/>
<gene>
    <name evidence="2" type="ORF">SAMN04487971_103291</name>
</gene>
<dbReference type="RefSeq" id="WP_090753606.1">
    <property type="nucleotide sequence ID" value="NZ_FNGE01000003.1"/>
</dbReference>
<proteinExistence type="predicted"/>
<organism evidence="2 3">
    <name type="scientific">Paracoccus chinensis</name>
    <dbReference type="NCBI Taxonomy" id="525640"/>
    <lineage>
        <taxon>Bacteria</taxon>
        <taxon>Pseudomonadati</taxon>
        <taxon>Pseudomonadota</taxon>
        <taxon>Alphaproteobacteria</taxon>
        <taxon>Rhodobacterales</taxon>
        <taxon>Paracoccaceae</taxon>
        <taxon>Paracoccus</taxon>
    </lineage>
</organism>
<dbReference type="EMBL" id="FNGE01000003">
    <property type="protein sequence ID" value="SDK84998.1"/>
    <property type="molecule type" value="Genomic_DNA"/>
</dbReference>
<evidence type="ECO:0000313" key="3">
    <source>
        <dbReference type="Proteomes" id="UP000199555"/>
    </source>
</evidence>
<accession>A0A1G9F9I6</accession>
<evidence type="ECO:0000313" key="2">
    <source>
        <dbReference type="EMBL" id="SDK84998.1"/>
    </source>
</evidence>
<evidence type="ECO:0000259" key="1">
    <source>
        <dbReference type="Pfam" id="PF01882"/>
    </source>
</evidence>